<keyword evidence="3" id="KW-0255">Endonuclease</keyword>
<evidence type="ECO:0000256" key="4">
    <source>
        <dbReference type="ARBA" id="ARBA00022801"/>
    </source>
</evidence>
<evidence type="ECO:0000256" key="2">
    <source>
        <dbReference type="ARBA" id="ARBA00022723"/>
    </source>
</evidence>
<name>A0A1G2CIE0_9BACT</name>
<evidence type="ECO:0000256" key="7">
    <source>
        <dbReference type="ARBA" id="ARBA00023172"/>
    </source>
</evidence>
<dbReference type="AlphaFoldDB" id="A0A1G2CIE0"/>
<dbReference type="Pfam" id="PF13683">
    <property type="entry name" value="rve_3"/>
    <property type="match status" value="1"/>
</dbReference>
<evidence type="ECO:0000256" key="1">
    <source>
        <dbReference type="ARBA" id="ARBA00022722"/>
    </source>
</evidence>
<evidence type="ECO:0000259" key="8">
    <source>
        <dbReference type="PROSITE" id="PS50994"/>
    </source>
</evidence>
<keyword evidence="5" id="KW-0460">Magnesium</keyword>
<dbReference type="PROSITE" id="PS50994">
    <property type="entry name" value="INTEGRASE"/>
    <property type="match status" value="1"/>
</dbReference>
<protein>
    <recommendedName>
        <fullName evidence="8">Integrase catalytic domain-containing protein</fullName>
    </recommendedName>
</protein>
<reference evidence="9 10" key="1">
    <citation type="journal article" date="2016" name="Nat. Commun.">
        <title>Thousands of microbial genomes shed light on interconnected biogeochemical processes in an aquifer system.</title>
        <authorList>
            <person name="Anantharaman K."/>
            <person name="Brown C.T."/>
            <person name="Hug L.A."/>
            <person name="Sharon I."/>
            <person name="Castelle C.J."/>
            <person name="Probst A.J."/>
            <person name="Thomas B.C."/>
            <person name="Singh A."/>
            <person name="Wilkins M.J."/>
            <person name="Karaoz U."/>
            <person name="Brodie E.L."/>
            <person name="Williams K.H."/>
            <person name="Hubbard S.S."/>
            <person name="Banfield J.F."/>
        </authorList>
    </citation>
    <scope>NUCLEOTIDE SEQUENCE [LARGE SCALE GENOMIC DNA]</scope>
</reference>
<dbReference type="SUPFAM" id="SSF53098">
    <property type="entry name" value="Ribonuclease H-like"/>
    <property type="match status" value="1"/>
</dbReference>
<keyword evidence="4" id="KW-0378">Hydrolase</keyword>
<accession>A0A1G2CIE0</accession>
<keyword evidence="6" id="KW-0229">DNA integration</keyword>
<dbReference type="GO" id="GO:0003676">
    <property type="term" value="F:nucleic acid binding"/>
    <property type="evidence" value="ECO:0007669"/>
    <property type="project" value="InterPro"/>
</dbReference>
<gene>
    <name evidence="9" type="ORF">A3B13_02695</name>
</gene>
<evidence type="ECO:0000256" key="5">
    <source>
        <dbReference type="ARBA" id="ARBA00022842"/>
    </source>
</evidence>
<dbReference type="InterPro" id="IPR012337">
    <property type="entry name" value="RNaseH-like_sf"/>
</dbReference>
<dbReference type="Proteomes" id="UP000176287">
    <property type="component" value="Unassembled WGS sequence"/>
</dbReference>
<evidence type="ECO:0000313" key="9">
    <source>
        <dbReference type="EMBL" id="OGZ00987.1"/>
    </source>
</evidence>
<proteinExistence type="predicted"/>
<dbReference type="InterPro" id="IPR001584">
    <property type="entry name" value="Integrase_cat-core"/>
</dbReference>
<evidence type="ECO:0000256" key="3">
    <source>
        <dbReference type="ARBA" id="ARBA00022759"/>
    </source>
</evidence>
<comment type="caution">
    <text evidence="9">The sequence shown here is derived from an EMBL/GenBank/DDBJ whole genome shotgun (WGS) entry which is preliminary data.</text>
</comment>
<dbReference type="PANTHER" id="PTHR42648:SF11">
    <property type="entry name" value="TRANSPOSON TY4-P GAG-POL POLYPROTEIN"/>
    <property type="match status" value="1"/>
</dbReference>
<dbReference type="InterPro" id="IPR036397">
    <property type="entry name" value="RNaseH_sf"/>
</dbReference>
<dbReference type="PANTHER" id="PTHR42648">
    <property type="entry name" value="TRANSPOSASE, PUTATIVE-RELATED"/>
    <property type="match status" value="1"/>
</dbReference>
<dbReference type="GO" id="GO:0016787">
    <property type="term" value="F:hydrolase activity"/>
    <property type="evidence" value="ECO:0007669"/>
    <property type="project" value="UniProtKB-KW"/>
</dbReference>
<dbReference type="GO" id="GO:0006310">
    <property type="term" value="P:DNA recombination"/>
    <property type="evidence" value="ECO:0007669"/>
    <property type="project" value="UniProtKB-KW"/>
</dbReference>
<feature type="domain" description="Integrase catalytic" evidence="8">
    <location>
        <begin position="147"/>
        <end position="310"/>
    </location>
</feature>
<keyword evidence="2" id="KW-0479">Metal-binding</keyword>
<evidence type="ECO:0000256" key="6">
    <source>
        <dbReference type="ARBA" id="ARBA00022908"/>
    </source>
</evidence>
<sequence length="324" mass="37297">MITQKAEERMRILAFWQKHGDAPTKEAFKVSRATLFRWQEAITAGGGKLEALNPGSTAPKNKRKRVIPQPVKDLILEERSRERIGKEKLSRLLKDDGIGAYSPSTIGRMLGDLKKQGQLPNPKKLFFSGKTGRLTEQKLKLYKKKLRSKGHQGGLVKADTIVRFTNGIKRYVLTAIDRETKFAFASGYASHGSRNAAEFMRTFKEVAPLSLTHVQTDNGSEFANHFEAYLTKEGIIHFHIYPRTPKMNAEIERFNRTLSEAFISKNRHLLAYNLPEFNRRLMDWLLWYNTRRPHWSIGLISPLRYIVNQLPAEKSHMLWTSTFI</sequence>
<keyword evidence="1" id="KW-0540">Nuclease</keyword>
<dbReference type="GO" id="GO:0046872">
    <property type="term" value="F:metal ion binding"/>
    <property type="evidence" value="ECO:0007669"/>
    <property type="project" value="UniProtKB-KW"/>
</dbReference>
<keyword evidence="7" id="KW-0233">DNA recombination</keyword>
<evidence type="ECO:0000313" key="10">
    <source>
        <dbReference type="Proteomes" id="UP000176287"/>
    </source>
</evidence>
<organism evidence="9 10">
    <name type="scientific">Candidatus Liptonbacteria bacterium RIFCSPLOWO2_01_FULL_45_15</name>
    <dbReference type="NCBI Taxonomy" id="1798649"/>
    <lineage>
        <taxon>Bacteria</taxon>
        <taxon>Candidatus Liptoniibacteriota</taxon>
    </lineage>
</organism>
<dbReference type="Gene3D" id="3.30.420.10">
    <property type="entry name" value="Ribonuclease H-like superfamily/Ribonuclease H"/>
    <property type="match status" value="1"/>
</dbReference>
<dbReference type="GO" id="GO:0015074">
    <property type="term" value="P:DNA integration"/>
    <property type="evidence" value="ECO:0007669"/>
    <property type="project" value="UniProtKB-KW"/>
</dbReference>
<dbReference type="GO" id="GO:0004519">
    <property type="term" value="F:endonuclease activity"/>
    <property type="evidence" value="ECO:0007669"/>
    <property type="project" value="UniProtKB-KW"/>
</dbReference>
<dbReference type="InterPro" id="IPR039537">
    <property type="entry name" value="Retrotran_Ty1/copia-like"/>
</dbReference>
<dbReference type="EMBL" id="MHKZ01000008">
    <property type="protein sequence ID" value="OGZ00987.1"/>
    <property type="molecule type" value="Genomic_DNA"/>
</dbReference>